<accession>A0A6I0DSG2</accession>
<dbReference type="AlphaFoldDB" id="A0A6I0DSG2"/>
<dbReference type="EMBL" id="WBWX01000002">
    <property type="protein sequence ID" value="KAB2801200.1"/>
    <property type="molecule type" value="Genomic_DNA"/>
</dbReference>
<dbReference type="EMBL" id="WBWS01000013">
    <property type="protein sequence ID" value="KAB2768009.1"/>
    <property type="molecule type" value="Genomic_DNA"/>
</dbReference>
<dbReference type="Proteomes" id="UP000481876">
    <property type="component" value="Unassembled WGS sequence"/>
</dbReference>
<evidence type="ECO:0000313" key="4">
    <source>
        <dbReference type="Proteomes" id="UP000481876"/>
    </source>
</evidence>
<evidence type="ECO:0000313" key="1">
    <source>
        <dbReference type="EMBL" id="KAB2768009.1"/>
    </source>
</evidence>
<comment type="caution">
    <text evidence="2">The sequence shown here is derived from an EMBL/GenBank/DDBJ whole genome shotgun (WGS) entry which is preliminary data.</text>
</comment>
<organism evidence="2 3">
    <name type="scientific">Brucella anthropi</name>
    <name type="common">Ochrobactrum anthropi</name>
    <dbReference type="NCBI Taxonomy" id="529"/>
    <lineage>
        <taxon>Bacteria</taxon>
        <taxon>Pseudomonadati</taxon>
        <taxon>Pseudomonadota</taxon>
        <taxon>Alphaproteobacteria</taxon>
        <taxon>Hyphomicrobiales</taxon>
        <taxon>Brucellaceae</taxon>
        <taxon>Brucella/Ochrobactrum group</taxon>
        <taxon>Brucella</taxon>
    </lineage>
</organism>
<reference evidence="3 4" key="1">
    <citation type="submission" date="2019-09" db="EMBL/GenBank/DDBJ databases">
        <title>Taxonomic organization of the family Brucellaceae based on a phylogenomic approach.</title>
        <authorList>
            <person name="Leclercq S."/>
            <person name="Cloeckaert A."/>
            <person name="Zygmunt M.S."/>
        </authorList>
    </citation>
    <scope>NUCLEOTIDE SEQUENCE [LARGE SCALE GENOMIC DNA]</scope>
    <source>
        <strain evidence="2 3">CCUG 34461</strain>
        <strain evidence="1 4">LMG 3313</strain>
    </source>
</reference>
<evidence type="ECO:0000313" key="3">
    <source>
        <dbReference type="Proteomes" id="UP000441102"/>
    </source>
</evidence>
<dbReference type="Proteomes" id="UP000441102">
    <property type="component" value="Unassembled WGS sequence"/>
</dbReference>
<sequence length="75" mass="7836">MLVSSCYEHRISPSKGGFKRGCAGKTGSNREKQKSCQLALAGKLTANFLIFGAPDAEIPGHGRGGAATISNRMTP</sequence>
<proteinExistence type="predicted"/>
<protein>
    <submittedName>
        <fullName evidence="2">Uncharacterized protein</fullName>
    </submittedName>
</protein>
<name>A0A6I0DSG2_BRUAN</name>
<evidence type="ECO:0000313" key="2">
    <source>
        <dbReference type="EMBL" id="KAB2801200.1"/>
    </source>
</evidence>
<gene>
    <name evidence="1" type="ORF">F9L04_13730</name>
    <name evidence="2" type="ORF">F9L06_05795</name>
</gene>